<dbReference type="PANTHER" id="PTHR16201:SF11">
    <property type="entry name" value="PQ-LOOP REPEAT-CONTAINING PROTEIN"/>
    <property type="match status" value="1"/>
</dbReference>
<dbReference type="InParanoid" id="A0A369KB50"/>
<dbReference type="AlphaFoldDB" id="A0A369KB50"/>
<dbReference type="EMBL" id="LUEZ02000012">
    <property type="protein sequence ID" value="RDB28166.1"/>
    <property type="molecule type" value="Genomic_DNA"/>
</dbReference>
<proteinExistence type="predicted"/>
<evidence type="ECO:0000256" key="5">
    <source>
        <dbReference type="SAM" id="Phobius"/>
    </source>
</evidence>
<dbReference type="Gene3D" id="1.20.1280.290">
    <property type="match status" value="2"/>
</dbReference>
<accession>A0A369KB50</accession>
<keyword evidence="4 5" id="KW-0472">Membrane</keyword>
<feature type="transmembrane region" description="Helical" evidence="5">
    <location>
        <begin position="184"/>
        <end position="208"/>
    </location>
</feature>
<keyword evidence="7" id="KW-1185">Reference proteome</keyword>
<evidence type="ECO:0000313" key="6">
    <source>
        <dbReference type="EMBL" id="RDB28166.1"/>
    </source>
</evidence>
<dbReference type="PANTHER" id="PTHR16201">
    <property type="entry name" value="SEVEN TRANSMEMBRANE PROTEIN 1-RELATED"/>
    <property type="match status" value="1"/>
</dbReference>
<feature type="transmembrane region" description="Helical" evidence="5">
    <location>
        <begin position="286"/>
        <end position="311"/>
    </location>
</feature>
<dbReference type="GO" id="GO:0016020">
    <property type="term" value="C:membrane"/>
    <property type="evidence" value="ECO:0007669"/>
    <property type="project" value="UniProtKB-SubCell"/>
</dbReference>
<feature type="transmembrane region" description="Helical" evidence="5">
    <location>
        <begin position="52"/>
        <end position="72"/>
    </location>
</feature>
<feature type="transmembrane region" description="Helical" evidence="5">
    <location>
        <begin position="224"/>
        <end position="243"/>
    </location>
</feature>
<protein>
    <submittedName>
        <fullName evidence="6">Uncharacterized protein C4C5.03</fullName>
    </submittedName>
</protein>
<dbReference type="Proteomes" id="UP000076154">
    <property type="component" value="Unassembled WGS sequence"/>
</dbReference>
<dbReference type="SMART" id="SM00679">
    <property type="entry name" value="CTNS"/>
    <property type="match status" value="2"/>
</dbReference>
<feature type="transmembrane region" description="Helical" evidence="5">
    <location>
        <begin position="126"/>
        <end position="150"/>
    </location>
</feature>
<comment type="caution">
    <text evidence="6">The sequence shown here is derived from an EMBL/GenBank/DDBJ whole genome shotgun (WGS) entry which is preliminary data.</text>
</comment>
<keyword evidence="3 5" id="KW-1133">Transmembrane helix</keyword>
<comment type="subcellular location">
    <subcellularLocation>
        <location evidence="1">Membrane</location>
        <topology evidence="1">Multi-pass membrane protein</topology>
    </subcellularLocation>
</comment>
<gene>
    <name evidence="6" type="primary">SPAC4C5.03</name>
    <name evidence="6" type="ORF">Hypma_001530</name>
</gene>
<dbReference type="InterPro" id="IPR006603">
    <property type="entry name" value="PQ-loop_rpt"/>
</dbReference>
<organism evidence="6 7">
    <name type="scientific">Hypsizygus marmoreus</name>
    <name type="common">White beech mushroom</name>
    <name type="synonym">Agaricus marmoreus</name>
    <dbReference type="NCBI Taxonomy" id="39966"/>
    <lineage>
        <taxon>Eukaryota</taxon>
        <taxon>Fungi</taxon>
        <taxon>Dikarya</taxon>
        <taxon>Basidiomycota</taxon>
        <taxon>Agaricomycotina</taxon>
        <taxon>Agaricomycetes</taxon>
        <taxon>Agaricomycetidae</taxon>
        <taxon>Agaricales</taxon>
        <taxon>Tricholomatineae</taxon>
        <taxon>Lyophyllaceae</taxon>
        <taxon>Hypsizygus</taxon>
    </lineage>
</organism>
<evidence type="ECO:0000256" key="2">
    <source>
        <dbReference type="ARBA" id="ARBA00022692"/>
    </source>
</evidence>
<keyword evidence="2 5" id="KW-0812">Transmembrane</keyword>
<reference evidence="6" key="1">
    <citation type="submission" date="2018-04" db="EMBL/GenBank/DDBJ databases">
        <title>Whole genome sequencing of Hypsizygus marmoreus.</title>
        <authorList>
            <person name="Choi I.-G."/>
            <person name="Min B."/>
            <person name="Kim J.-G."/>
            <person name="Kim S."/>
            <person name="Oh Y.-L."/>
            <person name="Kong W.-S."/>
            <person name="Park H."/>
            <person name="Jeong J."/>
            <person name="Song E.-S."/>
        </authorList>
    </citation>
    <scope>NUCLEOTIDE SEQUENCE [LARGE SCALE GENOMIC DNA]</scope>
    <source>
        <strain evidence="6">51987-8</strain>
    </source>
</reference>
<evidence type="ECO:0000313" key="7">
    <source>
        <dbReference type="Proteomes" id="UP000076154"/>
    </source>
</evidence>
<sequence length="417" mass="45430">MMENEPLGPVGDESNLIWSHGCTSHATAALKLLSSSSSSSSMSVTCAPHHDWFTAALTFGLCCGLIISYAPQHYRIIHKGSSEGFSPWFLLLGSTSSAAGFLNMVTMQWRIVRCCPDLTYGSCLEAIAGILQVGLQWFLFTVILALYMIYYPSYLKYAEIDVNTHDTRPPIYVKTPVKSDEWRLSIILTWVVIIHMLFISFTTFFLLLTNPASSVPGAPLPHQISAWATFLGVSSATLAAIQYAPQLVHTYKAKLVGALSIPMMCIQSPGAVFMVISIALRPGTNWTSWITFAVSGLMQGSLLIMCIIWTFRQRRLGIDEFGHPLDGSASTSNYRPLSGDDVDVPGLITGEEDDPVAIRVALATALESAAEEDVRSRGVQEAEEVQVGEETPLLAGSAGFKALEAQGNAGWLGWLRR</sequence>
<dbReference type="InterPro" id="IPR051415">
    <property type="entry name" value="LAAT-1"/>
</dbReference>
<feature type="transmembrane region" description="Helical" evidence="5">
    <location>
        <begin position="255"/>
        <end position="280"/>
    </location>
</feature>
<evidence type="ECO:0000256" key="3">
    <source>
        <dbReference type="ARBA" id="ARBA00022989"/>
    </source>
</evidence>
<evidence type="ECO:0000256" key="1">
    <source>
        <dbReference type="ARBA" id="ARBA00004141"/>
    </source>
</evidence>
<dbReference type="Pfam" id="PF04193">
    <property type="entry name" value="PQ-loop"/>
    <property type="match status" value="2"/>
</dbReference>
<dbReference type="OrthoDB" id="19344at2759"/>
<evidence type="ECO:0000256" key="4">
    <source>
        <dbReference type="ARBA" id="ARBA00023136"/>
    </source>
</evidence>
<name>A0A369KB50_HYPMA</name>
<feature type="transmembrane region" description="Helical" evidence="5">
    <location>
        <begin position="84"/>
        <end position="106"/>
    </location>
</feature>